<protein>
    <recommendedName>
        <fullName evidence="1">Ig-like domain-containing protein</fullName>
    </recommendedName>
</protein>
<dbReference type="AlphaFoldDB" id="A0A9D4GB86"/>
<name>A0A9D4GB86_DREPO</name>
<dbReference type="InterPro" id="IPR007110">
    <property type="entry name" value="Ig-like_dom"/>
</dbReference>
<gene>
    <name evidence="2" type="ORF">DPMN_140276</name>
</gene>
<feature type="domain" description="Ig-like" evidence="1">
    <location>
        <begin position="25"/>
        <end position="97"/>
    </location>
</feature>
<evidence type="ECO:0000313" key="2">
    <source>
        <dbReference type="EMBL" id="KAH3811860.1"/>
    </source>
</evidence>
<evidence type="ECO:0000313" key="3">
    <source>
        <dbReference type="Proteomes" id="UP000828390"/>
    </source>
</evidence>
<comment type="caution">
    <text evidence="2">The sequence shown here is derived from an EMBL/GenBank/DDBJ whole genome shotgun (WGS) entry which is preliminary data.</text>
</comment>
<organism evidence="2 3">
    <name type="scientific">Dreissena polymorpha</name>
    <name type="common">Zebra mussel</name>
    <name type="synonym">Mytilus polymorpha</name>
    <dbReference type="NCBI Taxonomy" id="45954"/>
    <lineage>
        <taxon>Eukaryota</taxon>
        <taxon>Metazoa</taxon>
        <taxon>Spiralia</taxon>
        <taxon>Lophotrochozoa</taxon>
        <taxon>Mollusca</taxon>
        <taxon>Bivalvia</taxon>
        <taxon>Autobranchia</taxon>
        <taxon>Heteroconchia</taxon>
        <taxon>Euheterodonta</taxon>
        <taxon>Imparidentia</taxon>
        <taxon>Neoheterodontei</taxon>
        <taxon>Myida</taxon>
        <taxon>Dreissenoidea</taxon>
        <taxon>Dreissenidae</taxon>
        <taxon>Dreissena</taxon>
    </lineage>
</organism>
<evidence type="ECO:0000259" key="1">
    <source>
        <dbReference type="PROSITE" id="PS50835"/>
    </source>
</evidence>
<proteinExistence type="predicted"/>
<dbReference type="EMBL" id="JAIWYP010000006">
    <property type="protein sequence ID" value="KAH3811860.1"/>
    <property type="molecule type" value="Genomic_DNA"/>
</dbReference>
<sequence length="97" mass="11097">MYLMEQHIVSVERSSLKVEGYKTSPKLTVDEHEVSVNSSITLKCSTSETPFAVAWFNTEKDHINENLVIAQQWLEDEKQCRSDNSAMECFCSSSQVY</sequence>
<accession>A0A9D4GB86</accession>
<keyword evidence="3" id="KW-1185">Reference proteome</keyword>
<dbReference type="Proteomes" id="UP000828390">
    <property type="component" value="Unassembled WGS sequence"/>
</dbReference>
<reference evidence="2" key="2">
    <citation type="submission" date="2020-11" db="EMBL/GenBank/DDBJ databases">
        <authorList>
            <person name="McCartney M.A."/>
            <person name="Auch B."/>
            <person name="Kono T."/>
            <person name="Mallez S."/>
            <person name="Becker A."/>
            <person name="Gohl D.M."/>
            <person name="Silverstein K.A.T."/>
            <person name="Koren S."/>
            <person name="Bechman K.B."/>
            <person name="Herman A."/>
            <person name="Abrahante J.E."/>
            <person name="Garbe J."/>
        </authorList>
    </citation>
    <scope>NUCLEOTIDE SEQUENCE</scope>
    <source>
        <strain evidence="2">Duluth1</strain>
        <tissue evidence="2">Whole animal</tissue>
    </source>
</reference>
<reference evidence="2" key="1">
    <citation type="journal article" date="2019" name="bioRxiv">
        <title>The Genome of the Zebra Mussel, Dreissena polymorpha: A Resource for Invasive Species Research.</title>
        <authorList>
            <person name="McCartney M.A."/>
            <person name="Auch B."/>
            <person name="Kono T."/>
            <person name="Mallez S."/>
            <person name="Zhang Y."/>
            <person name="Obille A."/>
            <person name="Becker A."/>
            <person name="Abrahante J.E."/>
            <person name="Garbe J."/>
            <person name="Badalamenti J.P."/>
            <person name="Herman A."/>
            <person name="Mangelson H."/>
            <person name="Liachko I."/>
            <person name="Sullivan S."/>
            <person name="Sone E.D."/>
            <person name="Koren S."/>
            <person name="Silverstein K.A.T."/>
            <person name="Beckman K.B."/>
            <person name="Gohl D.M."/>
        </authorList>
    </citation>
    <scope>NUCLEOTIDE SEQUENCE</scope>
    <source>
        <strain evidence="2">Duluth1</strain>
        <tissue evidence="2">Whole animal</tissue>
    </source>
</reference>
<dbReference type="PROSITE" id="PS50835">
    <property type="entry name" value="IG_LIKE"/>
    <property type="match status" value="1"/>
</dbReference>